<evidence type="ECO:0000313" key="1">
    <source>
        <dbReference type="EMBL" id="KAH7921293.1"/>
    </source>
</evidence>
<dbReference type="Proteomes" id="UP000790709">
    <property type="component" value="Unassembled WGS sequence"/>
</dbReference>
<proteinExistence type="predicted"/>
<sequence length="197" mass="22663">MPSLSSISRLFSNIFAKDDICILMVGLDDAGKTTLLYRLQLDRILTTTPTIGVNVETIHYNNTSFTIWDVGGQDTLRTFWKHYYKDTHGVIFVIDSGDRSRISIAREELQQLLRENRLRDTPLLVLANKQDLPYAMTRAEVTDILGLQAFAARRWHVQAISVRSGQGLYEGLEWLSTNIKRRRTSDRPQDHLDVSRR</sequence>
<evidence type="ECO:0000313" key="2">
    <source>
        <dbReference type="Proteomes" id="UP000790709"/>
    </source>
</evidence>
<gene>
    <name evidence="1" type="ORF">BV22DRAFT_741077</name>
</gene>
<accession>A0ACB8B8Q4</accession>
<keyword evidence="2" id="KW-1185">Reference proteome</keyword>
<reference evidence="1" key="1">
    <citation type="journal article" date="2021" name="New Phytol.">
        <title>Evolutionary innovations through gain and loss of genes in the ectomycorrhizal Boletales.</title>
        <authorList>
            <person name="Wu G."/>
            <person name="Miyauchi S."/>
            <person name="Morin E."/>
            <person name="Kuo A."/>
            <person name="Drula E."/>
            <person name="Varga T."/>
            <person name="Kohler A."/>
            <person name="Feng B."/>
            <person name="Cao Y."/>
            <person name="Lipzen A."/>
            <person name="Daum C."/>
            <person name="Hundley H."/>
            <person name="Pangilinan J."/>
            <person name="Johnson J."/>
            <person name="Barry K."/>
            <person name="LaButti K."/>
            <person name="Ng V."/>
            <person name="Ahrendt S."/>
            <person name="Min B."/>
            <person name="Choi I.G."/>
            <person name="Park H."/>
            <person name="Plett J.M."/>
            <person name="Magnuson J."/>
            <person name="Spatafora J.W."/>
            <person name="Nagy L.G."/>
            <person name="Henrissat B."/>
            <person name="Grigoriev I.V."/>
            <person name="Yang Z.L."/>
            <person name="Xu J."/>
            <person name="Martin F.M."/>
        </authorList>
    </citation>
    <scope>NUCLEOTIDE SEQUENCE</scope>
    <source>
        <strain evidence="1">KUC20120723A-06</strain>
    </source>
</reference>
<comment type="caution">
    <text evidence="1">The sequence shown here is derived from an EMBL/GenBank/DDBJ whole genome shotgun (WGS) entry which is preliminary data.</text>
</comment>
<name>A0ACB8B8Q4_9AGAM</name>
<organism evidence="1 2">
    <name type="scientific">Leucogyrophana mollusca</name>
    <dbReference type="NCBI Taxonomy" id="85980"/>
    <lineage>
        <taxon>Eukaryota</taxon>
        <taxon>Fungi</taxon>
        <taxon>Dikarya</taxon>
        <taxon>Basidiomycota</taxon>
        <taxon>Agaricomycotina</taxon>
        <taxon>Agaricomycetes</taxon>
        <taxon>Agaricomycetidae</taxon>
        <taxon>Boletales</taxon>
        <taxon>Boletales incertae sedis</taxon>
        <taxon>Leucogyrophana</taxon>
    </lineage>
</organism>
<protein>
    <submittedName>
        <fullName evidence="1">ADP-ribosylation factor</fullName>
    </submittedName>
</protein>
<dbReference type="EMBL" id="MU266533">
    <property type="protein sequence ID" value="KAH7921293.1"/>
    <property type="molecule type" value="Genomic_DNA"/>
</dbReference>